<dbReference type="EMBL" id="CAJNOQ010000095">
    <property type="protein sequence ID" value="CAF0755518.1"/>
    <property type="molecule type" value="Genomic_DNA"/>
</dbReference>
<evidence type="ECO:0000256" key="1">
    <source>
        <dbReference type="SAM" id="MobiDB-lite"/>
    </source>
</evidence>
<accession>A0A813PIJ6</accession>
<dbReference type="AlphaFoldDB" id="A0A813PIJ6"/>
<comment type="caution">
    <text evidence="3">The sequence shown here is derived from an EMBL/GenBank/DDBJ whole genome shotgun (WGS) entry which is preliminary data.</text>
</comment>
<keyword evidence="2" id="KW-0472">Membrane</keyword>
<sequence length="132" mass="15991">MITTFLHQFRSIHFLSFYFLIMLVLFYFIQTSTGINPYHYQQQQQQYNSLFNNKHDNDEIINRLKGNIQLYLHQQESDSNDGNNNDLNEQQEDYDDYNKQNKLANIHINPSWLLRQTRNRIYGKPLWISRTG</sequence>
<reference evidence="3" key="1">
    <citation type="submission" date="2021-02" db="EMBL/GenBank/DDBJ databases">
        <authorList>
            <person name="Nowell W R."/>
        </authorList>
    </citation>
    <scope>NUCLEOTIDE SEQUENCE</scope>
</reference>
<feature type="transmembrane region" description="Helical" evidence="2">
    <location>
        <begin position="12"/>
        <end position="29"/>
    </location>
</feature>
<evidence type="ECO:0000313" key="5">
    <source>
        <dbReference type="Proteomes" id="UP000663829"/>
    </source>
</evidence>
<protein>
    <submittedName>
        <fullName evidence="3">Uncharacterized protein</fullName>
    </submittedName>
</protein>
<dbReference type="OrthoDB" id="10021748at2759"/>
<organism evidence="3 5">
    <name type="scientific">Didymodactylos carnosus</name>
    <dbReference type="NCBI Taxonomy" id="1234261"/>
    <lineage>
        <taxon>Eukaryota</taxon>
        <taxon>Metazoa</taxon>
        <taxon>Spiralia</taxon>
        <taxon>Gnathifera</taxon>
        <taxon>Rotifera</taxon>
        <taxon>Eurotatoria</taxon>
        <taxon>Bdelloidea</taxon>
        <taxon>Philodinida</taxon>
        <taxon>Philodinidae</taxon>
        <taxon>Didymodactylos</taxon>
    </lineage>
</organism>
<dbReference type="Proteomes" id="UP000663829">
    <property type="component" value="Unassembled WGS sequence"/>
</dbReference>
<keyword evidence="2" id="KW-0812">Transmembrane</keyword>
<dbReference type="Proteomes" id="UP000681722">
    <property type="component" value="Unassembled WGS sequence"/>
</dbReference>
<evidence type="ECO:0000313" key="4">
    <source>
        <dbReference type="EMBL" id="CAF3535797.1"/>
    </source>
</evidence>
<keyword evidence="2" id="KW-1133">Transmembrane helix</keyword>
<evidence type="ECO:0000313" key="3">
    <source>
        <dbReference type="EMBL" id="CAF0755518.1"/>
    </source>
</evidence>
<evidence type="ECO:0000256" key="2">
    <source>
        <dbReference type="SAM" id="Phobius"/>
    </source>
</evidence>
<dbReference type="EMBL" id="CAJOBC010000095">
    <property type="protein sequence ID" value="CAF3535797.1"/>
    <property type="molecule type" value="Genomic_DNA"/>
</dbReference>
<name>A0A813PIJ6_9BILA</name>
<feature type="region of interest" description="Disordered" evidence="1">
    <location>
        <begin position="75"/>
        <end position="95"/>
    </location>
</feature>
<proteinExistence type="predicted"/>
<gene>
    <name evidence="3" type="ORF">GPM918_LOCUS1088</name>
    <name evidence="4" type="ORF">SRO942_LOCUS1088</name>
</gene>
<keyword evidence="5" id="KW-1185">Reference proteome</keyword>